<accession>A0AAV3SLB0</accession>
<proteinExistence type="predicted"/>
<dbReference type="Proteomes" id="UP001500962">
    <property type="component" value="Unassembled WGS sequence"/>
</dbReference>
<evidence type="ECO:0000313" key="2">
    <source>
        <dbReference type="EMBL" id="GAA0475087.1"/>
    </source>
</evidence>
<dbReference type="GO" id="GO:0004803">
    <property type="term" value="F:transposase activity"/>
    <property type="evidence" value="ECO:0007669"/>
    <property type="project" value="InterPro"/>
</dbReference>
<dbReference type="GO" id="GO:0003677">
    <property type="term" value="F:DNA binding"/>
    <property type="evidence" value="ECO:0007669"/>
    <property type="project" value="InterPro"/>
</dbReference>
<protein>
    <recommendedName>
        <fullName evidence="1">Transposase IS4-like domain-containing protein</fullName>
    </recommendedName>
</protein>
<comment type="caution">
    <text evidence="2">The sequence shown here is derived from an EMBL/GenBank/DDBJ whole genome shotgun (WGS) entry which is preliminary data.</text>
</comment>
<dbReference type="AlphaFoldDB" id="A0AAV3SLB0"/>
<reference evidence="2" key="1">
    <citation type="journal article" date="2014" name="Int. J. Syst. Evol. Microbiol.">
        <title>Complete genome sequence of Corynebacterium casei LMG S-19264T (=DSM 44701T), isolated from a smear-ripened cheese.</title>
        <authorList>
            <consortium name="US DOE Joint Genome Institute (JGI-PGF)"/>
            <person name="Walter F."/>
            <person name="Albersmeier A."/>
            <person name="Kalinowski J."/>
            <person name="Ruckert C."/>
        </authorList>
    </citation>
    <scope>NUCLEOTIDE SEQUENCE</scope>
    <source>
        <strain evidence="2">JCM 12289</strain>
    </source>
</reference>
<sequence length="109" mass="12646">MCAQLARRYAGELQTLAADKGYDSQWLRETLRDHGIRPLIKHCVHAPYDHAHNARIDDDLCGQRSMTETVNSSVKRSYGSAVRAREWYRESREVVLMCLVYNIKRLVKP</sequence>
<evidence type="ECO:0000259" key="1">
    <source>
        <dbReference type="Pfam" id="PF01609"/>
    </source>
</evidence>
<gene>
    <name evidence="2" type="ORF">GCM10008985_34470</name>
</gene>
<dbReference type="GO" id="GO:0006313">
    <property type="term" value="P:DNA transposition"/>
    <property type="evidence" value="ECO:0007669"/>
    <property type="project" value="InterPro"/>
</dbReference>
<feature type="domain" description="Transposase IS4-like" evidence="1">
    <location>
        <begin position="5"/>
        <end position="103"/>
    </location>
</feature>
<name>A0AAV3SLB0_HALDO</name>
<evidence type="ECO:0000313" key="3">
    <source>
        <dbReference type="Proteomes" id="UP001500962"/>
    </source>
</evidence>
<dbReference type="Pfam" id="PF01609">
    <property type="entry name" value="DDE_Tnp_1"/>
    <property type="match status" value="1"/>
</dbReference>
<reference evidence="2" key="2">
    <citation type="submission" date="2023-12" db="EMBL/GenBank/DDBJ databases">
        <authorList>
            <person name="Sun Q."/>
            <person name="Inoue M."/>
        </authorList>
    </citation>
    <scope>NUCLEOTIDE SEQUENCE</scope>
    <source>
        <strain evidence="2">JCM 12289</strain>
    </source>
</reference>
<dbReference type="InterPro" id="IPR002559">
    <property type="entry name" value="Transposase_11"/>
</dbReference>
<organism evidence="2 3">
    <name type="scientific">Halococcus dombrowskii</name>
    <dbReference type="NCBI Taxonomy" id="179637"/>
    <lineage>
        <taxon>Archaea</taxon>
        <taxon>Methanobacteriati</taxon>
        <taxon>Methanobacteriota</taxon>
        <taxon>Stenosarchaea group</taxon>
        <taxon>Halobacteria</taxon>
        <taxon>Halobacteriales</taxon>
        <taxon>Halococcaceae</taxon>
        <taxon>Halococcus</taxon>
    </lineage>
</organism>
<dbReference type="EMBL" id="BAAADN010000078">
    <property type="protein sequence ID" value="GAA0475087.1"/>
    <property type="molecule type" value="Genomic_DNA"/>
</dbReference>